<dbReference type="InterPro" id="IPR019734">
    <property type="entry name" value="TPR_rpt"/>
</dbReference>
<evidence type="ECO:0000313" key="4">
    <source>
        <dbReference type="Proteomes" id="UP000005240"/>
    </source>
</evidence>
<dbReference type="EMBL" id="ADAS02014498">
    <property type="protein sequence ID" value="OAV84610.1"/>
    <property type="molecule type" value="Genomic_DNA"/>
</dbReference>
<evidence type="ECO:0000313" key="3">
    <source>
        <dbReference type="EnsemblFungi" id="PTTG_11615-t43_1-p1"/>
    </source>
</evidence>
<proteinExistence type="predicted"/>
<reference evidence="2" key="2">
    <citation type="submission" date="2016-05" db="EMBL/GenBank/DDBJ databases">
        <title>Comparative analysis highlights variable genome content of wheat rusts and divergence of the mating loci.</title>
        <authorList>
            <person name="Cuomo C.A."/>
            <person name="Bakkeren G."/>
            <person name="Szabo L."/>
            <person name="Khalil H."/>
            <person name="Joly D."/>
            <person name="Goldberg J."/>
            <person name="Young S."/>
            <person name="Zeng Q."/>
            <person name="Fellers J."/>
        </authorList>
    </citation>
    <scope>NUCLEOTIDE SEQUENCE [LARGE SCALE GENOMIC DNA]</scope>
    <source>
        <strain evidence="2">1-1 BBBD Race 1</strain>
    </source>
</reference>
<dbReference type="PROSITE" id="PS50005">
    <property type="entry name" value="TPR"/>
    <property type="match status" value="1"/>
</dbReference>
<protein>
    <recommendedName>
        <fullName evidence="5">Tetratricopeptide repeat protein</fullName>
    </recommendedName>
</protein>
<reference evidence="3" key="4">
    <citation type="submission" date="2025-05" db="UniProtKB">
        <authorList>
            <consortium name="EnsemblFungi"/>
        </authorList>
    </citation>
    <scope>IDENTIFICATION</scope>
    <source>
        <strain evidence="3">isolate 1-1 / race 1 (BBBD)</strain>
    </source>
</reference>
<evidence type="ECO:0008006" key="5">
    <source>
        <dbReference type="Google" id="ProtNLM"/>
    </source>
</evidence>
<accession>A0A0C4FEF9</accession>
<dbReference type="VEuPathDB" id="FungiDB:PTTG_11615"/>
<dbReference type="InterPro" id="IPR011990">
    <property type="entry name" value="TPR-like_helical_dom_sf"/>
</dbReference>
<sequence>MVKAYEDYVRVLTEKGPEELAKPANKSKLTEAYNTIGANYADTDKAKAKEYFNKTIALDPANAYATDALKNLK</sequence>
<feature type="repeat" description="TPR" evidence="1">
    <location>
        <begin position="30"/>
        <end position="62"/>
    </location>
</feature>
<evidence type="ECO:0000313" key="2">
    <source>
        <dbReference type="EMBL" id="OAV84610.1"/>
    </source>
</evidence>
<dbReference type="EnsemblFungi" id="PTTG_11615-t43_1">
    <property type="protein sequence ID" value="PTTG_11615-t43_1-p1"/>
    <property type="gene ID" value="PTTG_11615"/>
</dbReference>
<keyword evidence="1" id="KW-0802">TPR repeat</keyword>
<dbReference type="Gene3D" id="1.25.40.10">
    <property type="entry name" value="Tetratricopeptide repeat domain"/>
    <property type="match status" value="1"/>
</dbReference>
<keyword evidence="4" id="KW-1185">Reference proteome</keyword>
<reference evidence="2" key="1">
    <citation type="submission" date="2009-11" db="EMBL/GenBank/DDBJ databases">
        <authorList>
            <consortium name="The Broad Institute Genome Sequencing Platform"/>
            <person name="Ward D."/>
            <person name="Feldgarden M."/>
            <person name="Earl A."/>
            <person name="Young S.K."/>
            <person name="Zeng Q."/>
            <person name="Koehrsen M."/>
            <person name="Alvarado L."/>
            <person name="Berlin A."/>
            <person name="Bochicchio J."/>
            <person name="Borenstein D."/>
            <person name="Chapman S.B."/>
            <person name="Chen Z."/>
            <person name="Engels R."/>
            <person name="Freedman E."/>
            <person name="Gellesch M."/>
            <person name="Goldberg J."/>
            <person name="Griggs A."/>
            <person name="Gujja S."/>
            <person name="Heilman E."/>
            <person name="Heiman D."/>
            <person name="Hepburn T."/>
            <person name="Howarth C."/>
            <person name="Jen D."/>
            <person name="Larson L."/>
            <person name="Lewis B."/>
            <person name="Mehta T."/>
            <person name="Park D."/>
            <person name="Pearson M."/>
            <person name="Roberts A."/>
            <person name="Saif S."/>
            <person name="Shea T."/>
            <person name="Shenoy N."/>
            <person name="Sisk P."/>
            <person name="Stolte C."/>
            <person name="Sykes S."/>
            <person name="Thomson T."/>
            <person name="Walk T."/>
            <person name="White J."/>
            <person name="Yandava C."/>
            <person name="Izard J."/>
            <person name="Baranova O.V."/>
            <person name="Blanton J.M."/>
            <person name="Tanner A.C."/>
            <person name="Dewhirst F.E."/>
            <person name="Haas B."/>
            <person name="Nusbaum C."/>
            <person name="Birren B."/>
        </authorList>
    </citation>
    <scope>NUCLEOTIDE SEQUENCE [LARGE SCALE GENOMIC DNA]</scope>
    <source>
        <strain evidence="2">1-1 BBBD Race 1</strain>
    </source>
</reference>
<organism evidence="2">
    <name type="scientific">Puccinia triticina (isolate 1-1 / race 1 (BBBD))</name>
    <name type="common">Brown leaf rust fungus</name>
    <dbReference type="NCBI Taxonomy" id="630390"/>
    <lineage>
        <taxon>Eukaryota</taxon>
        <taxon>Fungi</taxon>
        <taxon>Dikarya</taxon>
        <taxon>Basidiomycota</taxon>
        <taxon>Pucciniomycotina</taxon>
        <taxon>Pucciniomycetes</taxon>
        <taxon>Pucciniales</taxon>
        <taxon>Pucciniaceae</taxon>
        <taxon>Puccinia</taxon>
    </lineage>
</organism>
<dbReference type="AlphaFoldDB" id="A0A0C4FEF9"/>
<evidence type="ECO:0000256" key="1">
    <source>
        <dbReference type="PROSITE-ProRule" id="PRU00339"/>
    </source>
</evidence>
<dbReference type="Proteomes" id="UP000005240">
    <property type="component" value="Unassembled WGS sequence"/>
</dbReference>
<name>A0A0C4FEF9_PUCT1</name>
<reference evidence="3 4" key="3">
    <citation type="journal article" date="2017" name="G3 (Bethesda)">
        <title>Comparative analysis highlights variable genome content of wheat rusts and divergence of the mating loci.</title>
        <authorList>
            <person name="Cuomo C.A."/>
            <person name="Bakkeren G."/>
            <person name="Khalil H.B."/>
            <person name="Panwar V."/>
            <person name="Joly D."/>
            <person name="Linning R."/>
            <person name="Sakthikumar S."/>
            <person name="Song X."/>
            <person name="Adiconis X."/>
            <person name="Fan L."/>
            <person name="Goldberg J.M."/>
            <person name="Levin J.Z."/>
            <person name="Young S."/>
            <person name="Zeng Q."/>
            <person name="Anikster Y."/>
            <person name="Bruce M."/>
            <person name="Wang M."/>
            <person name="Yin C."/>
            <person name="McCallum B."/>
            <person name="Szabo L.J."/>
            <person name="Hulbert S."/>
            <person name="Chen X."/>
            <person name="Fellers J.P."/>
        </authorList>
    </citation>
    <scope>NUCLEOTIDE SEQUENCE</scope>
    <source>
        <strain evidence="4">Isolate 1-1 / race 1 (BBBD)</strain>
        <strain evidence="3">isolate 1-1 / race 1 (BBBD)</strain>
    </source>
</reference>
<gene>
    <name evidence="2" type="ORF">PTTG_11615</name>
</gene>